<evidence type="ECO:0000256" key="1">
    <source>
        <dbReference type="SAM" id="MobiDB-lite"/>
    </source>
</evidence>
<dbReference type="KEGG" id="serj:SGUI_0791"/>
<sequence>MPGGVVLSGHVRQASAGRRQAPGGAARGWTGARAYAQSETCPTRGTKTRSGDVGMFDCDDQPLVGHWRGDRRERHSDP</sequence>
<organism evidence="2 3">
    <name type="scientific">Serinicoccus hydrothermalis</name>
    <dbReference type="NCBI Taxonomy" id="1758689"/>
    <lineage>
        <taxon>Bacteria</taxon>
        <taxon>Bacillati</taxon>
        <taxon>Actinomycetota</taxon>
        <taxon>Actinomycetes</taxon>
        <taxon>Micrococcales</taxon>
        <taxon>Ornithinimicrobiaceae</taxon>
        <taxon>Serinicoccus</taxon>
    </lineage>
</organism>
<reference evidence="2 3" key="1">
    <citation type="submission" date="2016-03" db="EMBL/GenBank/DDBJ databases">
        <title>Shallow-sea hydrothermal system.</title>
        <authorList>
            <person name="Tang K."/>
        </authorList>
    </citation>
    <scope>NUCLEOTIDE SEQUENCE [LARGE SCALE GENOMIC DNA]</scope>
    <source>
        <strain evidence="2 3">JLT9</strain>
    </source>
</reference>
<protein>
    <submittedName>
        <fullName evidence="2">Uncharacterized protein</fullName>
    </submittedName>
</protein>
<feature type="compositionally biased region" description="Low complexity" evidence="1">
    <location>
        <begin position="12"/>
        <end position="36"/>
    </location>
</feature>
<dbReference type="Proteomes" id="UP000092482">
    <property type="component" value="Chromosome"/>
</dbReference>
<keyword evidence="3" id="KW-1185">Reference proteome</keyword>
<proteinExistence type="predicted"/>
<dbReference type="AlphaFoldDB" id="A0A1B1N9S5"/>
<dbReference type="EMBL" id="CP014989">
    <property type="protein sequence ID" value="ANS78187.1"/>
    <property type="molecule type" value="Genomic_DNA"/>
</dbReference>
<dbReference type="STRING" id="1758689.SGUI_0791"/>
<evidence type="ECO:0000313" key="2">
    <source>
        <dbReference type="EMBL" id="ANS78187.1"/>
    </source>
</evidence>
<gene>
    <name evidence="2" type="ORF">SGUI_0791</name>
</gene>
<name>A0A1B1N9S5_9MICO</name>
<feature type="region of interest" description="Disordered" evidence="1">
    <location>
        <begin position="1"/>
        <end position="78"/>
    </location>
</feature>
<evidence type="ECO:0000313" key="3">
    <source>
        <dbReference type="Proteomes" id="UP000092482"/>
    </source>
</evidence>
<feature type="compositionally biased region" description="Basic and acidic residues" evidence="1">
    <location>
        <begin position="67"/>
        <end position="78"/>
    </location>
</feature>
<accession>A0A1B1N9S5</accession>